<dbReference type="RefSeq" id="WP_013757187.1">
    <property type="nucleotide sequence ID" value="NC_015500.1"/>
</dbReference>
<protein>
    <recommendedName>
        <fullName evidence="1">Putative membrane protein insertion efficiency factor</fullName>
    </recommendedName>
</protein>
<dbReference type="SMART" id="SM01234">
    <property type="entry name" value="Haemolytic"/>
    <property type="match status" value="1"/>
</dbReference>
<keyword evidence="1" id="KW-0997">Cell inner membrane</keyword>
<dbReference type="PANTHER" id="PTHR33383:SF1">
    <property type="entry name" value="MEMBRANE PROTEIN INSERTION EFFICIENCY FACTOR-RELATED"/>
    <property type="match status" value="1"/>
</dbReference>
<keyword evidence="1" id="KW-0472">Membrane</keyword>
<dbReference type="InterPro" id="IPR002696">
    <property type="entry name" value="Membr_insert_effic_factor_YidD"/>
</dbReference>
<dbReference type="EMBL" id="CP002696">
    <property type="protein sequence ID" value="AEE15467.1"/>
    <property type="molecule type" value="Genomic_DNA"/>
</dbReference>
<dbReference type="NCBIfam" id="TIGR00278">
    <property type="entry name" value="membrane protein insertion efficiency factor YidD"/>
    <property type="match status" value="1"/>
</dbReference>
<dbReference type="Pfam" id="PF01809">
    <property type="entry name" value="YidD"/>
    <property type="match status" value="1"/>
</dbReference>
<dbReference type="STRING" id="906968.Trebr_0007"/>
<dbReference type="PANTHER" id="PTHR33383">
    <property type="entry name" value="MEMBRANE PROTEIN INSERTION EFFICIENCY FACTOR-RELATED"/>
    <property type="match status" value="1"/>
</dbReference>
<organism evidence="2 3">
    <name type="scientific">Treponema brennaborense (strain DSM 12168 / CIP 105900 / DD5/3)</name>
    <dbReference type="NCBI Taxonomy" id="906968"/>
    <lineage>
        <taxon>Bacteria</taxon>
        <taxon>Pseudomonadati</taxon>
        <taxon>Spirochaetota</taxon>
        <taxon>Spirochaetia</taxon>
        <taxon>Spirochaetales</taxon>
        <taxon>Treponemataceae</taxon>
        <taxon>Treponema</taxon>
    </lineage>
</organism>
<gene>
    <name evidence="2" type="ordered locus">Trebr_0007</name>
</gene>
<dbReference type="eggNOG" id="COG0759">
    <property type="taxonomic scope" value="Bacteria"/>
</dbReference>
<dbReference type="OrthoDB" id="9801753at2"/>
<keyword evidence="3" id="KW-1185">Reference proteome</keyword>
<comment type="function">
    <text evidence="1">Could be involved in insertion of integral membrane proteins into the membrane.</text>
</comment>
<accession>F4LK78</accession>
<proteinExistence type="inferred from homology"/>
<evidence type="ECO:0000313" key="3">
    <source>
        <dbReference type="Proteomes" id="UP000006546"/>
    </source>
</evidence>
<dbReference type="Proteomes" id="UP000006546">
    <property type="component" value="Chromosome"/>
</dbReference>
<evidence type="ECO:0000313" key="2">
    <source>
        <dbReference type="EMBL" id="AEE15467.1"/>
    </source>
</evidence>
<dbReference type="HAMAP" id="MF_00386">
    <property type="entry name" value="UPF0161_YidD"/>
    <property type="match status" value="1"/>
</dbReference>
<dbReference type="AlphaFoldDB" id="F4LK78"/>
<dbReference type="HOGENOM" id="CLU_144811_6_0_12"/>
<comment type="subcellular location">
    <subcellularLocation>
        <location evidence="1">Cell inner membrane</location>
        <topology evidence="1">Peripheral membrane protein</topology>
        <orientation evidence="1">Cytoplasmic side</orientation>
    </subcellularLocation>
</comment>
<dbReference type="KEGG" id="tbe:Trebr_0007"/>
<evidence type="ECO:0000256" key="1">
    <source>
        <dbReference type="HAMAP-Rule" id="MF_00386"/>
    </source>
</evidence>
<sequence>MKNFLTRVLCSLIRLYQVCISPLFPPCCRFYPTCSVYALEAIRKHGPFKGFLMAVRRVLRCNPFCDGGYDPVP</sequence>
<name>F4LK78_TREBD</name>
<comment type="similarity">
    <text evidence="1">Belongs to the UPF0161 family.</text>
</comment>
<dbReference type="GO" id="GO:0005886">
    <property type="term" value="C:plasma membrane"/>
    <property type="evidence" value="ECO:0007669"/>
    <property type="project" value="UniProtKB-SubCell"/>
</dbReference>
<reference evidence="3" key="1">
    <citation type="submission" date="2011-04" db="EMBL/GenBank/DDBJ databases">
        <title>The complete genome of Treponema brennaborense DSM 12168.</title>
        <authorList>
            <person name="Lucas S."/>
            <person name="Han J."/>
            <person name="Lapidus A."/>
            <person name="Bruce D."/>
            <person name="Goodwin L."/>
            <person name="Pitluck S."/>
            <person name="Peters L."/>
            <person name="Kyrpides N."/>
            <person name="Mavromatis K."/>
            <person name="Ivanova N."/>
            <person name="Mikhailova N."/>
            <person name="Pagani I."/>
            <person name="Teshima H."/>
            <person name="Detter J.C."/>
            <person name="Tapia R."/>
            <person name="Han C."/>
            <person name="Land M."/>
            <person name="Hauser L."/>
            <person name="Markowitz V."/>
            <person name="Cheng J.-F."/>
            <person name="Hugenholtz P."/>
            <person name="Woyke T."/>
            <person name="Wu D."/>
            <person name="Gronow S."/>
            <person name="Wellnitz S."/>
            <person name="Brambilla E."/>
            <person name="Klenk H.-P."/>
            <person name="Eisen J.A."/>
        </authorList>
    </citation>
    <scope>NUCLEOTIDE SEQUENCE [LARGE SCALE GENOMIC DNA]</scope>
    <source>
        <strain evidence="3">DSM 12168 / CIP 105900 / DD5/3</strain>
    </source>
</reference>
<keyword evidence="1" id="KW-1003">Cell membrane</keyword>